<dbReference type="InterPro" id="IPR001978">
    <property type="entry name" value="Troponin"/>
</dbReference>
<keyword evidence="8" id="KW-1185">Reference proteome</keyword>
<keyword evidence="5" id="KW-0514">Muscle protein</keyword>
<evidence type="ECO:0000256" key="5">
    <source>
        <dbReference type="ARBA" id="ARBA00023179"/>
    </source>
</evidence>
<dbReference type="GO" id="GO:0045214">
    <property type="term" value="P:sarcomere organization"/>
    <property type="evidence" value="ECO:0007669"/>
    <property type="project" value="TreeGrafter"/>
</dbReference>
<evidence type="ECO:0000256" key="6">
    <source>
        <dbReference type="SAM" id="MobiDB-lite"/>
    </source>
</evidence>
<feature type="region of interest" description="Disordered" evidence="6">
    <location>
        <begin position="251"/>
        <end position="342"/>
    </location>
</feature>
<dbReference type="GO" id="GO:0006936">
    <property type="term" value="P:muscle contraction"/>
    <property type="evidence" value="ECO:0007669"/>
    <property type="project" value="TreeGrafter"/>
</dbReference>
<dbReference type="PANTHER" id="PTHR11521">
    <property type="entry name" value="TROPONIN T"/>
    <property type="match status" value="1"/>
</dbReference>
<reference evidence="7" key="2">
    <citation type="submission" date="2025-08" db="UniProtKB">
        <authorList>
            <consortium name="Ensembl"/>
        </authorList>
    </citation>
    <scope>IDENTIFICATION</scope>
</reference>
<evidence type="ECO:0000256" key="3">
    <source>
        <dbReference type="ARBA" id="ARBA00022553"/>
    </source>
</evidence>
<feature type="compositionally biased region" description="Polar residues" evidence="6">
    <location>
        <begin position="305"/>
        <end position="318"/>
    </location>
</feature>
<dbReference type="InterPro" id="IPR027707">
    <property type="entry name" value="TNNT"/>
</dbReference>
<reference evidence="8" key="1">
    <citation type="journal article" date="2018" name="PLoS ONE">
        <title>Chinook salmon (Oncorhynchus tshawytscha) genome and transcriptome.</title>
        <authorList>
            <person name="Christensen K.A."/>
            <person name="Leong J.S."/>
            <person name="Sakhrani D."/>
            <person name="Biagi C.A."/>
            <person name="Minkley D.R."/>
            <person name="Withler R.E."/>
            <person name="Rondeau E.B."/>
            <person name="Koop B.F."/>
            <person name="Devlin R.H."/>
        </authorList>
    </citation>
    <scope>NUCLEOTIDE SEQUENCE [LARGE SCALE GENOMIC DNA]</scope>
</reference>
<feature type="compositionally biased region" description="Acidic residues" evidence="6">
    <location>
        <begin position="154"/>
        <end position="196"/>
    </location>
</feature>
<dbReference type="AlphaFoldDB" id="A0AAZ3P7G5"/>
<comment type="function">
    <text evidence="1">Troponin T is the tropomyosin-binding subunit of troponin, the thin filament regulatory complex which confers calcium-sensitivity to striated muscle actomyosin ATPase activity.</text>
</comment>
<dbReference type="Ensembl" id="ENSOTST00005154031.1">
    <property type="protein sequence ID" value="ENSOTSP00005112450.1"/>
    <property type="gene ID" value="ENSOTSG00005051513.1"/>
</dbReference>
<reference evidence="7" key="3">
    <citation type="submission" date="2025-09" db="UniProtKB">
        <authorList>
            <consortium name="Ensembl"/>
        </authorList>
    </citation>
    <scope>IDENTIFICATION</scope>
</reference>
<feature type="compositionally biased region" description="Basic and acidic residues" evidence="6">
    <location>
        <begin position="197"/>
        <end position="220"/>
    </location>
</feature>
<evidence type="ECO:0000256" key="1">
    <source>
        <dbReference type="ARBA" id="ARBA00003363"/>
    </source>
</evidence>
<proteinExistence type="inferred from homology"/>
<organism evidence="7 8">
    <name type="scientific">Oncorhynchus tshawytscha</name>
    <name type="common">Chinook salmon</name>
    <name type="synonym">Salmo tshawytscha</name>
    <dbReference type="NCBI Taxonomy" id="74940"/>
    <lineage>
        <taxon>Eukaryota</taxon>
        <taxon>Metazoa</taxon>
        <taxon>Chordata</taxon>
        <taxon>Craniata</taxon>
        <taxon>Vertebrata</taxon>
        <taxon>Euteleostomi</taxon>
        <taxon>Actinopterygii</taxon>
        <taxon>Neopterygii</taxon>
        <taxon>Teleostei</taxon>
        <taxon>Protacanthopterygii</taxon>
        <taxon>Salmoniformes</taxon>
        <taxon>Salmonidae</taxon>
        <taxon>Salmoninae</taxon>
        <taxon>Oncorhynchus</taxon>
    </lineage>
</organism>
<evidence type="ECO:0000256" key="2">
    <source>
        <dbReference type="ARBA" id="ARBA00008330"/>
    </source>
</evidence>
<evidence type="ECO:0000313" key="8">
    <source>
        <dbReference type="Proteomes" id="UP000694402"/>
    </source>
</evidence>
<gene>
    <name evidence="7" type="primary">RRP7A</name>
</gene>
<evidence type="ECO:0000256" key="4">
    <source>
        <dbReference type="ARBA" id="ARBA00022990"/>
    </source>
</evidence>
<evidence type="ECO:0000313" key="7">
    <source>
        <dbReference type="Ensembl" id="ENSOTSP00005112450.1"/>
    </source>
</evidence>
<protein>
    <submittedName>
        <fullName evidence="7">Uncharacterized protein</fullName>
    </submittedName>
</protein>
<accession>A0AAZ3P7G5</accession>
<dbReference type="GO" id="GO:0005861">
    <property type="term" value="C:troponin complex"/>
    <property type="evidence" value="ECO:0007669"/>
    <property type="project" value="InterPro"/>
</dbReference>
<dbReference type="GO" id="GO:0006937">
    <property type="term" value="P:regulation of muscle contraction"/>
    <property type="evidence" value="ECO:0007669"/>
    <property type="project" value="InterPro"/>
</dbReference>
<dbReference type="Pfam" id="PF00992">
    <property type="entry name" value="Troponin"/>
    <property type="match status" value="1"/>
</dbReference>
<dbReference type="GO" id="GO:0005523">
    <property type="term" value="F:tropomyosin binding"/>
    <property type="evidence" value="ECO:0007669"/>
    <property type="project" value="TreeGrafter"/>
</dbReference>
<name>A0AAZ3P7G5_ONCTS</name>
<keyword evidence="4" id="KW-0007">Acetylation</keyword>
<dbReference type="FunFam" id="1.20.5.350:FF:000001">
    <property type="entry name" value="Troponin T, fast skeletal muscle"/>
    <property type="match status" value="1"/>
</dbReference>
<feature type="region of interest" description="Disordered" evidence="6">
    <location>
        <begin position="149"/>
        <end position="220"/>
    </location>
</feature>
<dbReference type="PANTHER" id="PTHR11521:SF4">
    <property type="entry name" value="TROPONIN T, FAST SKELETAL MUSCLE"/>
    <property type="match status" value="1"/>
</dbReference>
<dbReference type="GO" id="GO:0030172">
    <property type="term" value="F:troponin C binding"/>
    <property type="evidence" value="ECO:0007669"/>
    <property type="project" value="TreeGrafter"/>
</dbReference>
<comment type="similarity">
    <text evidence="2">Belongs to the troponin T family.</text>
</comment>
<dbReference type="GO" id="GO:0031013">
    <property type="term" value="F:troponin I binding"/>
    <property type="evidence" value="ECO:0007669"/>
    <property type="project" value="TreeGrafter"/>
</dbReference>
<feature type="compositionally biased region" description="Basic and acidic residues" evidence="6">
    <location>
        <begin position="319"/>
        <end position="342"/>
    </location>
</feature>
<keyword evidence="3" id="KW-0597">Phosphoprotein</keyword>
<feature type="compositionally biased region" description="Basic and acidic residues" evidence="6">
    <location>
        <begin position="257"/>
        <end position="301"/>
    </location>
</feature>
<dbReference type="Proteomes" id="UP000694402">
    <property type="component" value="Unassembled WGS sequence"/>
</dbReference>
<sequence length="411" mass="48074">MKNVIRNSTFFWGGHVTRFQTQVSPVCRKPSIIHNVSFHFILLTPSTHLFPSLFPLFSHPSLCSSQHHCSLHTPQQDSTVLSSLLSSLLLKTEVISFHPTTLTRFSLSSLYAFINKYLTSVRNPSSPWFHAACCVLCCVSQEEVVEVEVAPEAAPEEEVEEEEVEEEAEPEPEPEPEVVEEEEAYEEEVEEGEQDEEKPKFKVPKVPDGEKVDFDDLHKKRQNKDLIELQGLIDVHFENRKKEEEELIALKSRIEKRRSERAEIQRVRTEKDKERQARREEERLKKEEMDQRRKADDDAKKKSALTNMGSSYSSSLQKADTKRGGKKQTEREKKKKILAERRKPLNIDHLNEDKLKDKAKDLWEWMHLLESEKYEHIEKLKRQKYEVISLRNRIDELQKHSKKGAAARRRK</sequence>
<dbReference type="GeneTree" id="ENSGT00940000158477"/>